<comment type="similarity">
    <text evidence="1">Belongs to the thioredoxin family. DsbA subfamily.</text>
</comment>
<evidence type="ECO:0000256" key="7">
    <source>
        <dbReference type="SAM" id="Phobius"/>
    </source>
</evidence>
<feature type="transmembrane region" description="Helical" evidence="7">
    <location>
        <begin position="7"/>
        <end position="30"/>
    </location>
</feature>
<feature type="region of interest" description="Disordered" evidence="6">
    <location>
        <begin position="242"/>
        <end position="267"/>
    </location>
</feature>
<proteinExistence type="inferred from homology"/>
<dbReference type="SUPFAM" id="SSF52833">
    <property type="entry name" value="Thioredoxin-like"/>
    <property type="match status" value="1"/>
</dbReference>
<dbReference type="InterPro" id="IPR013766">
    <property type="entry name" value="Thioredoxin_domain"/>
</dbReference>
<accession>A0ABP8J1S2</accession>
<gene>
    <name evidence="9" type="ORF">GCM10023167_03040</name>
</gene>
<keyword evidence="7" id="KW-1133">Transmembrane helix</keyword>
<dbReference type="InterPro" id="IPR036249">
    <property type="entry name" value="Thioredoxin-like_sf"/>
</dbReference>
<dbReference type="InterPro" id="IPR012336">
    <property type="entry name" value="Thioredoxin-like_fold"/>
</dbReference>
<keyword evidence="7" id="KW-0472">Membrane</keyword>
<evidence type="ECO:0000313" key="10">
    <source>
        <dbReference type="Proteomes" id="UP001500642"/>
    </source>
</evidence>
<evidence type="ECO:0000256" key="2">
    <source>
        <dbReference type="ARBA" id="ARBA00022729"/>
    </source>
</evidence>
<evidence type="ECO:0000256" key="4">
    <source>
        <dbReference type="ARBA" id="ARBA00023157"/>
    </source>
</evidence>
<dbReference type="RefSeq" id="WP_345029278.1">
    <property type="nucleotide sequence ID" value="NZ_BAABGL010000002.1"/>
</dbReference>
<dbReference type="PANTHER" id="PTHR13887">
    <property type="entry name" value="GLUTATHIONE S-TRANSFERASE KAPPA"/>
    <property type="match status" value="1"/>
</dbReference>
<organism evidence="9 10">
    <name type="scientific">Brevibacterium pityocampae</name>
    <dbReference type="NCBI Taxonomy" id="506594"/>
    <lineage>
        <taxon>Bacteria</taxon>
        <taxon>Bacillati</taxon>
        <taxon>Actinomycetota</taxon>
        <taxon>Actinomycetes</taxon>
        <taxon>Micrococcales</taxon>
        <taxon>Brevibacteriaceae</taxon>
        <taxon>Brevibacterium</taxon>
    </lineage>
</organism>
<evidence type="ECO:0000256" key="5">
    <source>
        <dbReference type="ARBA" id="ARBA00023284"/>
    </source>
</evidence>
<dbReference type="EMBL" id="BAABGL010000002">
    <property type="protein sequence ID" value="GAA4383484.1"/>
    <property type="molecule type" value="Genomic_DNA"/>
</dbReference>
<dbReference type="Gene3D" id="3.40.30.10">
    <property type="entry name" value="Glutaredoxin"/>
    <property type="match status" value="1"/>
</dbReference>
<evidence type="ECO:0000256" key="6">
    <source>
        <dbReference type="SAM" id="MobiDB-lite"/>
    </source>
</evidence>
<keyword evidence="3" id="KW-0560">Oxidoreductase</keyword>
<feature type="domain" description="Thioredoxin" evidence="8">
    <location>
        <begin position="32"/>
        <end position="240"/>
    </location>
</feature>
<dbReference type="Proteomes" id="UP001500642">
    <property type="component" value="Unassembled WGS sequence"/>
</dbReference>
<evidence type="ECO:0000256" key="1">
    <source>
        <dbReference type="ARBA" id="ARBA00005791"/>
    </source>
</evidence>
<evidence type="ECO:0000256" key="3">
    <source>
        <dbReference type="ARBA" id="ARBA00023002"/>
    </source>
</evidence>
<keyword evidence="7" id="KW-0812">Transmembrane</keyword>
<keyword evidence="4" id="KW-1015">Disulfide bond</keyword>
<comment type="caution">
    <text evidence="9">The sequence shown here is derived from an EMBL/GenBank/DDBJ whole genome shotgun (WGS) entry which is preliminary data.</text>
</comment>
<reference evidence="10" key="1">
    <citation type="journal article" date="2019" name="Int. J. Syst. Evol. Microbiol.">
        <title>The Global Catalogue of Microorganisms (GCM) 10K type strain sequencing project: providing services to taxonomists for standard genome sequencing and annotation.</title>
        <authorList>
            <consortium name="The Broad Institute Genomics Platform"/>
            <consortium name="The Broad Institute Genome Sequencing Center for Infectious Disease"/>
            <person name="Wu L."/>
            <person name="Ma J."/>
        </authorList>
    </citation>
    <scope>NUCLEOTIDE SEQUENCE [LARGE SCALE GENOMIC DNA]</scope>
    <source>
        <strain evidence="10">JCM 17808</strain>
    </source>
</reference>
<keyword evidence="2" id="KW-0732">Signal</keyword>
<dbReference type="PANTHER" id="PTHR13887:SF14">
    <property type="entry name" value="DISULFIDE BOND FORMATION PROTEIN D"/>
    <property type="match status" value="1"/>
</dbReference>
<name>A0ABP8J1S2_9MICO</name>
<protein>
    <submittedName>
        <fullName evidence="9">Thioredoxin domain-containing protein</fullName>
    </submittedName>
</protein>
<evidence type="ECO:0000313" key="9">
    <source>
        <dbReference type="EMBL" id="GAA4383484.1"/>
    </source>
</evidence>
<sequence>MHPSSRPFWFWAIPVNIVIIALITVGILAIDEDGGGQAPVAGGEASATAEAGPRADEVQRIESTARRDAEDPCALGQVDAPVAMVVYSDGQCPYCAQHAATTEIALIEQYVNAGTLRIEWRDMDFFGEDSNRAARAAWAAGRQSMYREYHGALFGDGEQLGPADLTEEELVAVAEQFGLDEEAFRADMESAEASAWVEANVEEASSIGAFNTPSFLINGQPLAGALPAEEFEAAIELAAEAAPYDPAGGGPESGHDSGAGSAPASEG</sequence>
<keyword evidence="5" id="KW-0676">Redox-active center</keyword>
<evidence type="ECO:0000259" key="8">
    <source>
        <dbReference type="PROSITE" id="PS51352"/>
    </source>
</evidence>
<dbReference type="PROSITE" id="PS51352">
    <property type="entry name" value="THIOREDOXIN_2"/>
    <property type="match status" value="1"/>
</dbReference>
<dbReference type="Pfam" id="PF13462">
    <property type="entry name" value="Thioredoxin_4"/>
    <property type="match status" value="1"/>
</dbReference>
<keyword evidence="10" id="KW-1185">Reference proteome</keyword>